<dbReference type="InterPro" id="IPR052276">
    <property type="entry name" value="Diphthamide-biosynth_chaperone"/>
</dbReference>
<comment type="caution">
    <text evidence="3">The sequence shown here is derived from an EMBL/GenBank/DDBJ whole genome shotgun (WGS) entry which is preliminary data.</text>
</comment>
<evidence type="ECO:0000313" key="4">
    <source>
        <dbReference type="Proteomes" id="UP001178507"/>
    </source>
</evidence>
<dbReference type="CDD" id="cd06257">
    <property type="entry name" value="DnaJ"/>
    <property type="match status" value="1"/>
</dbReference>
<organism evidence="3 4">
    <name type="scientific">Effrenium voratum</name>
    <dbReference type="NCBI Taxonomy" id="2562239"/>
    <lineage>
        <taxon>Eukaryota</taxon>
        <taxon>Sar</taxon>
        <taxon>Alveolata</taxon>
        <taxon>Dinophyceae</taxon>
        <taxon>Suessiales</taxon>
        <taxon>Symbiodiniaceae</taxon>
        <taxon>Effrenium</taxon>
    </lineage>
</organism>
<evidence type="ECO:0000256" key="1">
    <source>
        <dbReference type="SAM" id="MobiDB-lite"/>
    </source>
</evidence>
<dbReference type="Pfam" id="PF00226">
    <property type="entry name" value="DnaJ"/>
    <property type="match status" value="1"/>
</dbReference>
<feature type="domain" description="J" evidence="2">
    <location>
        <begin position="3"/>
        <end position="64"/>
    </location>
</feature>
<evidence type="ECO:0000259" key="2">
    <source>
        <dbReference type="PROSITE" id="PS50076"/>
    </source>
</evidence>
<dbReference type="AlphaFoldDB" id="A0AA36HVH8"/>
<protein>
    <recommendedName>
        <fullName evidence="2">J domain-containing protein</fullName>
    </recommendedName>
</protein>
<dbReference type="Proteomes" id="UP001178507">
    <property type="component" value="Unassembled WGS sequence"/>
</dbReference>
<name>A0AA36HVH8_9DINO</name>
<evidence type="ECO:0000313" key="3">
    <source>
        <dbReference type="EMBL" id="CAJ1376062.1"/>
    </source>
</evidence>
<keyword evidence="4" id="KW-1185">Reference proteome</keyword>
<dbReference type="PROSITE" id="PS50076">
    <property type="entry name" value="DNAJ_2"/>
    <property type="match status" value="1"/>
</dbReference>
<dbReference type="SUPFAM" id="SSF46565">
    <property type="entry name" value="Chaperone J-domain"/>
    <property type="match status" value="1"/>
</dbReference>
<dbReference type="Gene3D" id="1.10.287.110">
    <property type="entry name" value="DnaJ domain"/>
    <property type="match status" value="1"/>
</dbReference>
<proteinExistence type="predicted"/>
<sequence>MQTLYTVLGVSRSAENSQIRAAYRHRALATHPDKGGSEEEFLKVVEAFEVLSDAQKRTTYDEELQRTGSQDGRAVDSEAAAAHADAFGLPDLGKTEPNAKVLEGYSALEEAKRAKSLWLELLERDAAERKAQVEQLSCRAAEVLLGYARLSAGGAPVVAVAQASECGALPPEEEVPCKRRRLESPSGPALGVGSRAHVCLEGLKVCTGASEDVTEAINWHILLVRVKQMYADLTGQGHSFESAVRRAIGAALEAEASDPRLRFLTECQVEEEVLFTPVTWDLDTALTQHQQLAALQRQKASRFELLAAIRRMAQASQAAVEEQRALSEQLEQHIFLFRKMLRWRSGCRPKGVNASFCQVPLPSFWGEGKAQRPAFRAFAYAELWHQKAFGLEPLCRGPRRQREDEALRDLESLQASQSKGGDAAAKAEAKRLFEEQLRR</sequence>
<feature type="region of interest" description="Disordered" evidence="1">
    <location>
        <begin position="407"/>
        <end position="439"/>
    </location>
</feature>
<dbReference type="PANTHER" id="PTHR44240:SF10">
    <property type="entry name" value="J DOMAIN-CONTAINING PROTEIN"/>
    <property type="match status" value="1"/>
</dbReference>
<dbReference type="SMART" id="SM00271">
    <property type="entry name" value="DnaJ"/>
    <property type="match status" value="1"/>
</dbReference>
<reference evidence="3" key="1">
    <citation type="submission" date="2023-08" db="EMBL/GenBank/DDBJ databases">
        <authorList>
            <person name="Chen Y."/>
            <person name="Shah S."/>
            <person name="Dougan E. K."/>
            <person name="Thang M."/>
            <person name="Chan C."/>
        </authorList>
    </citation>
    <scope>NUCLEOTIDE SEQUENCE</scope>
</reference>
<accession>A0AA36HVH8</accession>
<dbReference type="InterPro" id="IPR001623">
    <property type="entry name" value="DnaJ_domain"/>
</dbReference>
<gene>
    <name evidence="3" type="ORF">EVOR1521_LOCUS5211</name>
</gene>
<dbReference type="PANTHER" id="PTHR44240">
    <property type="entry name" value="DNAJ DOMAIN (PROKARYOTIC HEAT SHOCK PROTEIN)-RELATED"/>
    <property type="match status" value="1"/>
</dbReference>
<dbReference type="PRINTS" id="PR00625">
    <property type="entry name" value="JDOMAIN"/>
</dbReference>
<feature type="compositionally biased region" description="Basic and acidic residues" evidence="1">
    <location>
        <begin position="425"/>
        <end position="439"/>
    </location>
</feature>
<dbReference type="EMBL" id="CAUJNA010000358">
    <property type="protein sequence ID" value="CAJ1376062.1"/>
    <property type="molecule type" value="Genomic_DNA"/>
</dbReference>
<dbReference type="InterPro" id="IPR036869">
    <property type="entry name" value="J_dom_sf"/>
</dbReference>